<evidence type="ECO:0000313" key="5">
    <source>
        <dbReference type="EMBL" id="ESS71300.1"/>
    </source>
</evidence>
<gene>
    <name evidence="5" type="ORF">MGMO_111c00200</name>
</gene>
<evidence type="ECO:0000313" key="6">
    <source>
        <dbReference type="Proteomes" id="UP000017842"/>
    </source>
</evidence>
<name>V5BDC7_9GAMM</name>
<dbReference type="EMBL" id="AYLO01000105">
    <property type="protein sequence ID" value="ESS71300.1"/>
    <property type="molecule type" value="Genomic_DNA"/>
</dbReference>
<dbReference type="PROSITE" id="PS51257">
    <property type="entry name" value="PROKAR_LIPOPROTEIN"/>
    <property type="match status" value="1"/>
</dbReference>
<keyword evidence="5" id="KW-0449">Lipoprotein</keyword>
<dbReference type="STRING" id="1116472.MGMO_111c00200"/>
<dbReference type="PATRIC" id="fig|1116472.3.peg.2965"/>
<feature type="signal peptide" evidence="4">
    <location>
        <begin position="1"/>
        <end position="23"/>
    </location>
</feature>
<evidence type="ECO:0000256" key="2">
    <source>
        <dbReference type="ARBA" id="ARBA00022729"/>
    </source>
</evidence>
<dbReference type="PANTHER" id="PTHR30035">
    <property type="entry name" value="LIPOPROTEIN VACJ-RELATED"/>
    <property type="match status" value="1"/>
</dbReference>
<evidence type="ECO:0000256" key="1">
    <source>
        <dbReference type="ARBA" id="ARBA00010634"/>
    </source>
</evidence>
<dbReference type="PRINTS" id="PR01805">
    <property type="entry name" value="VACJLIPOPROT"/>
</dbReference>
<organism evidence="5 6">
    <name type="scientific">Methyloglobulus morosus KoM1</name>
    <dbReference type="NCBI Taxonomy" id="1116472"/>
    <lineage>
        <taxon>Bacteria</taxon>
        <taxon>Pseudomonadati</taxon>
        <taxon>Pseudomonadota</taxon>
        <taxon>Gammaproteobacteria</taxon>
        <taxon>Methylococcales</taxon>
        <taxon>Methylococcaceae</taxon>
        <taxon>Methyloglobulus</taxon>
    </lineage>
</organism>
<dbReference type="AlphaFoldDB" id="V5BDC7"/>
<dbReference type="RefSeq" id="WP_023495641.1">
    <property type="nucleotide sequence ID" value="NZ_AYLO01000105.1"/>
</dbReference>
<proteinExistence type="inferred from homology"/>
<evidence type="ECO:0000256" key="4">
    <source>
        <dbReference type="SAM" id="SignalP"/>
    </source>
</evidence>
<feature type="chain" id="PRO_5004733110" evidence="4">
    <location>
        <begin position="24"/>
        <end position="264"/>
    </location>
</feature>
<accession>V5BDC7</accession>
<sequence>MQKKAVVMRAISLVFFIFLSGCATTNKSSDPLEGWNRGMQSFNDKFDTYAMKPVAKGYNWIMPEFADEGVSNFFNNINDISVTINDLLQFKLAQTGMDSTRFLVNTTAGVGGLIDVASMIDLPKHHEDFDQTLGVWGVPVGPYLVLPLLGPSSPRGVFGLIGDAAANPATYVGFGTFPGMSSGVEAAISSGYYVLNAIDKRADNLATEKVVAEAASVDRYEFIKNAYFQRRNFLVNDGNLPEGDGDPLENPEAGSLAPLDPHPR</sequence>
<feature type="region of interest" description="Disordered" evidence="3">
    <location>
        <begin position="238"/>
        <end position="264"/>
    </location>
</feature>
<keyword evidence="2 4" id="KW-0732">Signal</keyword>
<dbReference type="Pfam" id="PF04333">
    <property type="entry name" value="MlaA"/>
    <property type="match status" value="1"/>
</dbReference>
<dbReference type="PANTHER" id="PTHR30035:SF3">
    <property type="entry name" value="INTERMEMBRANE PHOSPHOLIPID TRANSPORT SYSTEM LIPOPROTEIN MLAA"/>
    <property type="match status" value="1"/>
</dbReference>
<dbReference type="OrthoDB" id="9785326at2"/>
<dbReference type="GO" id="GO:0016020">
    <property type="term" value="C:membrane"/>
    <property type="evidence" value="ECO:0007669"/>
    <property type="project" value="InterPro"/>
</dbReference>
<dbReference type="Proteomes" id="UP000017842">
    <property type="component" value="Unassembled WGS sequence"/>
</dbReference>
<keyword evidence="6" id="KW-1185">Reference proteome</keyword>
<comment type="caution">
    <text evidence="5">The sequence shown here is derived from an EMBL/GenBank/DDBJ whole genome shotgun (WGS) entry which is preliminary data.</text>
</comment>
<dbReference type="InterPro" id="IPR007428">
    <property type="entry name" value="MlaA"/>
</dbReference>
<comment type="similarity">
    <text evidence="1">Belongs to the MlaA family.</text>
</comment>
<dbReference type="eggNOG" id="COG2853">
    <property type="taxonomic scope" value="Bacteria"/>
</dbReference>
<evidence type="ECO:0000256" key="3">
    <source>
        <dbReference type="SAM" id="MobiDB-lite"/>
    </source>
</evidence>
<reference evidence="5 6" key="1">
    <citation type="journal article" date="2013" name="Genome Announc.">
        <title>Draft Genome Sequence of the Methanotrophic Gammaproteobacterium Methyloglobulus morosus DSM 22980 Strain KoM1.</title>
        <authorList>
            <person name="Poehlein A."/>
            <person name="Deutzmann J.S."/>
            <person name="Daniel R."/>
            <person name="Simeonova D.D."/>
        </authorList>
    </citation>
    <scope>NUCLEOTIDE SEQUENCE [LARGE SCALE GENOMIC DNA]</scope>
    <source>
        <strain evidence="5 6">KoM1</strain>
    </source>
</reference>
<dbReference type="GO" id="GO:0120010">
    <property type="term" value="P:intermembrane phospholipid transfer"/>
    <property type="evidence" value="ECO:0007669"/>
    <property type="project" value="TreeGrafter"/>
</dbReference>
<protein>
    <submittedName>
        <fullName evidence="5">VacJ family lipoprotein</fullName>
    </submittedName>
</protein>